<organism evidence="2 3">
    <name type="scientific">Pogonophryne albipinna</name>
    <dbReference type="NCBI Taxonomy" id="1090488"/>
    <lineage>
        <taxon>Eukaryota</taxon>
        <taxon>Metazoa</taxon>
        <taxon>Chordata</taxon>
        <taxon>Craniata</taxon>
        <taxon>Vertebrata</taxon>
        <taxon>Euteleostomi</taxon>
        <taxon>Actinopterygii</taxon>
        <taxon>Neopterygii</taxon>
        <taxon>Teleostei</taxon>
        <taxon>Neoteleostei</taxon>
        <taxon>Acanthomorphata</taxon>
        <taxon>Eupercaria</taxon>
        <taxon>Perciformes</taxon>
        <taxon>Notothenioidei</taxon>
        <taxon>Pogonophryne</taxon>
    </lineage>
</organism>
<accession>A0AAD6A9D2</accession>
<feature type="compositionally biased region" description="Polar residues" evidence="1">
    <location>
        <begin position="18"/>
        <end position="27"/>
    </location>
</feature>
<evidence type="ECO:0000256" key="1">
    <source>
        <dbReference type="SAM" id="MobiDB-lite"/>
    </source>
</evidence>
<reference evidence="2" key="1">
    <citation type="submission" date="2022-11" db="EMBL/GenBank/DDBJ databases">
        <title>Chromosome-level genome of Pogonophryne albipinna.</title>
        <authorList>
            <person name="Jo E."/>
        </authorList>
    </citation>
    <scope>NUCLEOTIDE SEQUENCE</scope>
    <source>
        <strain evidence="2">SGF0006</strain>
        <tissue evidence="2">Muscle</tissue>
    </source>
</reference>
<name>A0AAD6A9D2_9TELE</name>
<proteinExistence type="predicted"/>
<evidence type="ECO:0000313" key="2">
    <source>
        <dbReference type="EMBL" id="KAJ4920899.1"/>
    </source>
</evidence>
<feature type="region of interest" description="Disordered" evidence="1">
    <location>
        <begin position="72"/>
        <end position="114"/>
    </location>
</feature>
<protein>
    <submittedName>
        <fullName evidence="2">Uncharacterized protein</fullName>
    </submittedName>
</protein>
<dbReference type="EMBL" id="JAPTMU010000160">
    <property type="protein sequence ID" value="KAJ4920899.1"/>
    <property type="molecule type" value="Genomic_DNA"/>
</dbReference>
<comment type="caution">
    <text evidence="2">The sequence shown here is derived from an EMBL/GenBank/DDBJ whole genome shotgun (WGS) entry which is preliminary data.</text>
</comment>
<feature type="region of interest" description="Disordered" evidence="1">
    <location>
        <begin position="1"/>
        <end position="28"/>
    </location>
</feature>
<dbReference type="AlphaFoldDB" id="A0AAD6A9D2"/>
<evidence type="ECO:0000313" key="3">
    <source>
        <dbReference type="Proteomes" id="UP001219934"/>
    </source>
</evidence>
<gene>
    <name evidence="2" type="ORF">JOQ06_014246</name>
</gene>
<sequence>MPRSALTNPPSPRRASLGNPNALNSPLRSRLMMKNDKLMTMKKTSLHCTEDIKEGHRSPILQLTPELFIQTLQTPTRTETDDPPPIKLSHPTDCSYPGSLSPPIGTSEYNEGPQ</sequence>
<dbReference type="Proteomes" id="UP001219934">
    <property type="component" value="Unassembled WGS sequence"/>
</dbReference>
<keyword evidence="3" id="KW-1185">Reference proteome</keyword>